<keyword evidence="4" id="KW-1185">Reference proteome</keyword>
<reference evidence="3" key="2">
    <citation type="submission" date="2014-09" db="EMBL/GenBank/DDBJ databases">
        <title>Criblamydia sequanensis harbors a mega-plasmid encoding arsenite resistance.</title>
        <authorList>
            <person name="Bertelli C."/>
            <person name="Goesmann A."/>
            <person name="Greub G."/>
        </authorList>
    </citation>
    <scope>NUCLEOTIDE SEQUENCE [LARGE SCALE GENOMIC DNA]</scope>
    <source>
        <strain evidence="3">CRIB-18</strain>
    </source>
</reference>
<feature type="chain" id="PRO_5001853856" evidence="2">
    <location>
        <begin position="19"/>
        <end position="159"/>
    </location>
</feature>
<dbReference type="Proteomes" id="UP000031552">
    <property type="component" value="Unassembled WGS sequence"/>
</dbReference>
<feature type="transmembrane region" description="Helical" evidence="1">
    <location>
        <begin position="132"/>
        <end position="150"/>
    </location>
</feature>
<evidence type="ECO:0000256" key="1">
    <source>
        <dbReference type="SAM" id="Phobius"/>
    </source>
</evidence>
<comment type="caution">
    <text evidence="3">The sequence shown here is derived from an EMBL/GenBank/DDBJ whole genome shotgun (WGS) entry which is preliminary data.</text>
</comment>
<keyword evidence="1" id="KW-0812">Transmembrane</keyword>
<reference evidence="3" key="1">
    <citation type="submission" date="2013-12" db="EMBL/GenBank/DDBJ databases">
        <authorList>
            <person name="Linke B."/>
        </authorList>
    </citation>
    <scope>NUCLEOTIDE SEQUENCE [LARGE SCALE GENOMIC DNA]</scope>
    <source>
        <strain evidence="3">CRIB-18</strain>
    </source>
</reference>
<keyword evidence="1" id="KW-1133">Transmembrane helix</keyword>
<keyword evidence="2" id="KW-0732">Signal</keyword>
<keyword evidence="1" id="KW-0472">Membrane</keyword>
<gene>
    <name evidence="3" type="ORF">CSEC_1794</name>
</gene>
<evidence type="ECO:0000256" key="2">
    <source>
        <dbReference type="SAM" id="SignalP"/>
    </source>
</evidence>
<dbReference type="EMBL" id="CCEJ010000008">
    <property type="protein sequence ID" value="CDR34603.1"/>
    <property type="molecule type" value="Genomic_DNA"/>
</dbReference>
<dbReference type="OrthoDB" id="22131at2"/>
<name>A0A090D2S1_9BACT</name>
<dbReference type="AlphaFoldDB" id="A0A090D2S1"/>
<dbReference type="RefSeq" id="WP_041018107.1">
    <property type="nucleotide sequence ID" value="NZ_CCEJ010000008.1"/>
</dbReference>
<organism evidence="3 4">
    <name type="scientific">Candidatus Criblamydia sequanensis CRIB-18</name>
    <dbReference type="NCBI Taxonomy" id="1437425"/>
    <lineage>
        <taxon>Bacteria</taxon>
        <taxon>Pseudomonadati</taxon>
        <taxon>Chlamydiota</taxon>
        <taxon>Chlamydiia</taxon>
        <taxon>Parachlamydiales</taxon>
        <taxon>Candidatus Criblamydiaceae</taxon>
        <taxon>Candidatus Criblamydia</taxon>
    </lineage>
</organism>
<evidence type="ECO:0000313" key="4">
    <source>
        <dbReference type="Proteomes" id="UP000031552"/>
    </source>
</evidence>
<protein>
    <submittedName>
        <fullName evidence="3">Membrane protein</fullName>
    </submittedName>
</protein>
<proteinExistence type="predicted"/>
<accession>A0A090D2S1</accession>
<evidence type="ECO:0000313" key="3">
    <source>
        <dbReference type="EMBL" id="CDR34603.1"/>
    </source>
</evidence>
<dbReference type="STRING" id="1437425.CSEC_1794"/>
<feature type="signal peptide" evidence="2">
    <location>
        <begin position="1"/>
        <end position="18"/>
    </location>
</feature>
<sequence>MKGTFLCFFLFMALHAHSGERSMTFADFLKINESGQSNLKLDETIKISGFLYKDSNQNIFLSNTPDLKSCCVGHFKEGAFQIRLLDLPLDTAIAEGELRQIRGSLFWNSLEKGSPSFYLKKSELLDKAQAKPFILVGAIFGLFLISILFLKGAARYGKV</sequence>